<comment type="caution">
    <text evidence="1">The sequence shown here is derived from an EMBL/GenBank/DDBJ whole genome shotgun (WGS) entry which is preliminary data.</text>
</comment>
<dbReference type="RefSeq" id="WP_086743320.1">
    <property type="nucleotide sequence ID" value="NZ_MWPV01000002.1"/>
</dbReference>
<protein>
    <submittedName>
        <fullName evidence="1">Uncharacterized protein</fullName>
    </submittedName>
</protein>
<organism evidence="1 2">
    <name type="scientific">Pseudoalteromonas ulvae</name>
    <dbReference type="NCBI Taxonomy" id="107327"/>
    <lineage>
        <taxon>Bacteria</taxon>
        <taxon>Pseudomonadati</taxon>
        <taxon>Pseudomonadota</taxon>
        <taxon>Gammaproteobacteria</taxon>
        <taxon>Alteromonadales</taxon>
        <taxon>Pseudoalteromonadaceae</taxon>
        <taxon>Pseudoalteromonas</taxon>
    </lineage>
</organism>
<dbReference type="OrthoDB" id="6080130at2"/>
<evidence type="ECO:0000313" key="1">
    <source>
        <dbReference type="EMBL" id="OUL58013.1"/>
    </source>
</evidence>
<proteinExistence type="predicted"/>
<name>A0A244CQW7_PSEDV</name>
<keyword evidence="2" id="KW-1185">Reference proteome</keyword>
<sequence length="132" mass="15146">MIKQFIFIGVFISFSTLAGENDVLKVERVVTEDLKIAFPNEKNTRAQASDFEIKNYVMMSNEKGERWAVLTLTNESTGTRTLEQYHLLATFADGERRSPNEFKLNFQGRETQSVTVNFGENKFPILTIQTEQ</sequence>
<dbReference type="AlphaFoldDB" id="A0A244CQW7"/>
<evidence type="ECO:0000313" key="2">
    <source>
        <dbReference type="Proteomes" id="UP000194841"/>
    </source>
</evidence>
<accession>A0A244CQW7</accession>
<reference evidence="1 2" key="1">
    <citation type="submission" date="2017-02" db="EMBL/GenBank/DDBJ databases">
        <title>Pseudoalteromonas ulvae TC14 Genome.</title>
        <authorList>
            <person name="Molmeret M."/>
        </authorList>
    </citation>
    <scope>NUCLEOTIDE SEQUENCE [LARGE SCALE GENOMIC DNA]</scope>
    <source>
        <strain evidence="1">TC14</strain>
    </source>
</reference>
<gene>
    <name evidence="1" type="ORF">B1199_06540</name>
</gene>
<dbReference type="EMBL" id="MWPV01000002">
    <property type="protein sequence ID" value="OUL58013.1"/>
    <property type="molecule type" value="Genomic_DNA"/>
</dbReference>
<dbReference type="Proteomes" id="UP000194841">
    <property type="component" value="Unassembled WGS sequence"/>
</dbReference>